<evidence type="ECO:0000256" key="11">
    <source>
        <dbReference type="ARBA" id="ARBA00023136"/>
    </source>
</evidence>
<feature type="transmembrane region" description="Helical" evidence="17">
    <location>
        <begin position="87"/>
        <end position="104"/>
    </location>
</feature>
<dbReference type="HAMAP" id="MF_01006">
    <property type="entry name" value="Undec_diphosphatase"/>
    <property type="match status" value="1"/>
</dbReference>
<keyword evidence="6 17" id="KW-0812">Transmembrane</keyword>
<proteinExistence type="inferred from homology"/>
<keyword evidence="9 17" id="KW-0573">Peptidoglycan synthesis</keyword>
<comment type="catalytic activity">
    <reaction evidence="16 17">
        <text>di-trans,octa-cis-undecaprenyl diphosphate + H2O = di-trans,octa-cis-undecaprenyl phosphate + phosphate + H(+)</text>
        <dbReference type="Rhea" id="RHEA:28094"/>
        <dbReference type="ChEBI" id="CHEBI:15377"/>
        <dbReference type="ChEBI" id="CHEBI:15378"/>
        <dbReference type="ChEBI" id="CHEBI:43474"/>
        <dbReference type="ChEBI" id="CHEBI:58405"/>
        <dbReference type="ChEBI" id="CHEBI:60392"/>
        <dbReference type="EC" id="3.6.1.27"/>
    </reaction>
</comment>
<sequence>MTWFQAVVLGIVQGLTEFLPVSSSAHIRIVSELWFGDDAGASFTAVIQLGTELAVVIYFAKDIWRLLSVWFRGLFSASARREPEYRLAWYVIIGSLPIAVLGVLFQDQIKSSLRNLWITAIVLMVFAVFLAVADETAKLARDRLTLRDTLAMGFAQALALIPGVSRSGGTLTAGLAVGLQREPATRYSFLLAIPSVFGAGLFSIPDIVEGDPSGRFEASVPQTVVATVVAFAVGYACVAWLLRYVSKHSFMVFVWYRIAVGAVLCGLLATGVVSPT</sequence>
<dbReference type="PANTHER" id="PTHR30622">
    <property type="entry name" value="UNDECAPRENYL-DIPHOSPHATASE"/>
    <property type="match status" value="1"/>
</dbReference>
<evidence type="ECO:0000256" key="5">
    <source>
        <dbReference type="ARBA" id="ARBA00022475"/>
    </source>
</evidence>
<evidence type="ECO:0000256" key="8">
    <source>
        <dbReference type="ARBA" id="ARBA00022960"/>
    </source>
</evidence>
<evidence type="ECO:0000256" key="16">
    <source>
        <dbReference type="ARBA" id="ARBA00047594"/>
    </source>
</evidence>
<dbReference type="EMBL" id="MKQR01000009">
    <property type="protein sequence ID" value="OLR93834.1"/>
    <property type="molecule type" value="Genomic_DNA"/>
</dbReference>
<dbReference type="GO" id="GO:0046677">
    <property type="term" value="P:response to antibiotic"/>
    <property type="evidence" value="ECO:0007669"/>
    <property type="project" value="UniProtKB-UniRule"/>
</dbReference>
<comment type="subcellular location">
    <subcellularLocation>
        <location evidence="1 17">Cell membrane</location>
        <topology evidence="1 17">Multi-pass membrane protein</topology>
    </subcellularLocation>
</comment>
<feature type="transmembrane region" description="Helical" evidence="17">
    <location>
        <begin position="224"/>
        <end position="242"/>
    </location>
</feature>
<evidence type="ECO:0000256" key="10">
    <source>
        <dbReference type="ARBA" id="ARBA00022989"/>
    </source>
</evidence>
<keyword evidence="12 17" id="KW-0046">Antibiotic resistance</keyword>
<reference evidence="18 19" key="1">
    <citation type="submission" date="2016-10" db="EMBL/GenBank/DDBJ databases">
        <title>The Draft Genome Sequence of Actinokineospora bangkokensis 44EHWT reveals the biosynthetic pathway of antifungal compounds Thailandins with unusual extender unit butylmalonyl-CoA.</title>
        <authorList>
            <person name="Greule A."/>
            <person name="Intra B."/>
            <person name="Flemming S."/>
            <person name="Rommel M.G."/>
            <person name="Panbangred W."/>
            <person name="Bechthold A."/>
        </authorList>
    </citation>
    <scope>NUCLEOTIDE SEQUENCE [LARGE SCALE GENOMIC DNA]</scope>
    <source>
        <strain evidence="18 19">44EHW</strain>
    </source>
</reference>
<dbReference type="STRING" id="1193682.BJP25_16555"/>
<evidence type="ECO:0000256" key="12">
    <source>
        <dbReference type="ARBA" id="ARBA00023251"/>
    </source>
</evidence>
<keyword evidence="19" id="KW-1185">Reference proteome</keyword>
<dbReference type="NCBIfam" id="TIGR00753">
    <property type="entry name" value="undec_PP_bacA"/>
    <property type="match status" value="1"/>
</dbReference>
<evidence type="ECO:0000256" key="9">
    <source>
        <dbReference type="ARBA" id="ARBA00022984"/>
    </source>
</evidence>
<evidence type="ECO:0000256" key="1">
    <source>
        <dbReference type="ARBA" id="ARBA00004651"/>
    </source>
</evidence>
<dbReference type="GO" id="GO:0071555">
    <property type="term" value="P:cell wall organization"/>
    <property type="evidence" value="ECO:0007669"/>
    <property type="project" value="UniProtKB-KW"/>
</dbReference>
<evidence type="ECO:0000313" key="18">
    <source>
        <dbReference type="EMBL" id="OLR93834.1"/>
    </source>
</evidence>
<evidence type="ECO:0000256" key="2">
    <source>
        <dbReference type="ARBA" id="ARBA00010621"/>
    </source>
</evidence>
<comment type="miscellaneous">
    <text evidence="17">Bacitracin is thought to be involved in the inhibition of peptidoglycan synthesis by sequestering undecaprenyl diphosphate, thereby reducing the pool of lipid carrier available.</text>
</comment>
<protein>
    <recommendedName>
        <fullName evidence="4 17">Undecaprenyl-diphosphatase</fullName>
        <ecNumber evidence="3 17">3.6.1.27</ecNumber>
    </recommendedName>
    <alternativeName>
        <fullName evidence="15 17">Bacitracin resistance protein</fullName>
    </alternativeName>
    <alternativeName>
        <fullName evidence="14 17">Undecaprenyl pyrophosphate phosphatase</fullName>
    </alternativeName>
</protein>
<feature type="transmembrane region" description="Helical" evidence="17">
    <location>
        <begin position="116"/>
        <end position="133"/>
    </location>
</feature>
<evidence type="ECO:0000256" key="7">
    <source>
        <dbReference type="ARBA" id="ARBA00022801"/>
    </source>
</evidence>
<evidence type="ECO:0000256" key="6">
    <source>
        <dbReference type="ARBA" id="ARBA00022692"/>
    </source>
</evidence>
<dbReference type="Pfam" id="PF02673">
    <property type="entry name" value="BacA"/>
    <property type="match status" value="1"/>
</dbReference>
<feature type="transmembrane region" description="Helical" evidence="17">
    <location>
        <begin position="254"/>
        <end position="273"/>
    </location>
</feature>
<evidence type="ECO:0000256" key="3">
    <source>
        <dbReference type="ARBA" id="ARBA00012374"/>
    </source>
</evidence>
<dbReference type="RefSeq" id="WP_075974733.1">
    <property type="nucleotide sequence ID" value="NZ_MKQR01000009.1"/>
</dbReference>
<dbReference type="InterPro" id="IPR003824">
    <property type="entry name" value="UppP"/>
</dbReference>
<gene>
    <name evidence="17" type="primary">uppP</name>
    <name evidence="18" type="ORF">BJP25_16555</name>
</gene>
<keyword evidence="8 17" id="KW-0133">Cell shape</keyword>
<evidence type="ECO:0000256" key="4">
    <source>
        <dbReference type="ARBA" id="ARBA00021581"/>
    </source>
</evidence>
<comment type="similarity">
    <text evidence="2 17">Belongs to the UppP family.</text>
</comment>
<comment type="caution">
    <text evidence="18">The sequence shown here is derived from an EMBL/GenBank/DDBJ whole genome shotgun (WGS) entry which is preliminary data.</text>
</comment>
<keyword evidence="11 17" id="KW-0472">Membrane</keyword>
<comment type="function">
    <text evidence="17">Catalyzes the dephosphorylation of undecaprenyl diphosphate (UPP). Confers resistance to bacitracin.</text>
</comment>
<keyword evidence="7 17" id="KW-0378">Hydrolase</keyword>
<dbReference type="GO" id="GO:0005886">
    <property type="term" value="C:plasma membrane"/>
    <property type="evidence" value="ECO:0007669"/>
    <property type="project" value="UniProtKB-SubCell"/>
</dbReference>
<name>A0A1Q9LPB6_9PSEU</name>
<dbReference type="Proteomes" id="UP000186040">
    <property type="component" value="Unassembled WGS sequence"/>
</dbReference>
<evidence type="ECO:0000256" key="17">
    <source>
        <dbReference type="HAMAP-Rule" id="MF_01006"/>
    </source>
</evidence>
<dbReference type="GO" id="GO:0050380">
    <property type="term" value="F:undecaprenyl-diphosphatase activity"/>
    <property type="evidence" value="ECO:0007669"/>
    <property type="project" value="UniProtKB-UniRule"/>
</dbReference>
<dbReference type="AlphaFoldDB" id="A0A1Q9LPB6"/>
<keyword evidence="13 17" id="KW-0961">Cell wall biogenesis/degradation</keyword>
<accession>A0A1Q9LPB6</accession>
<dbReference type="GO" id="GO:0008360">
    <property type="term" value="P:regulation of cell shape"/>
    <property type="evidence" value="ECO:0007669"/>
    <property type="project" value="UniProtKB-KW"/>
</dbReference>
<keyword evidence="5 17" id="KW-1003">Cell membrane</keyword>
<evidence type="ECO:0000256" key="13">
    <source>
        <dbReference type="ARBA" id="ARBA00023316"/>
    </source>
</evidence>
<dbReference type="NCBIfam" id="NF001392">
    <property type="entry name" value="PRK00281.2-1"/>
    <property type="match status" value="1"/>
</dbReference>
<dbReference type="GO" id="GO:0009252">
    <property type="term" value="P:peptidoglycan biosynthetic process"/>
    <property type="evidence" value="ECO:0007669"/>
    <property type="project" value="UniProtKB-KW"/>
</dbReference>
<dbReference type="OrthoDB" id="9808289at2"/>
<evidence type="ECO:0000313" key="19">
    <source>
        <dbReference type="Proteomes" id="UP000186040"/>
    </source>
</evidence>
<feature type="transmembrane region" description="Helical" evidence="17">
    <location>
        <begin position="187"/>
        <end position="204"/>
    </location>
</feature>
<dbReference type="PANTHER" id="PTHR30622:SF4">
    <property type="entry name" value="UNDECAPRENYL-DIPHOSPHATASE"/>
    <property type="match status" value="1"/>
</dbReference>
<evidence type="ECO:0000256" key="15">
    <source>
        <dbReference type="ARBA" id="ARBA00032932"/>
    </source>
</evidence>
<dbReference type="EC" id="3.6.1.27" evidence="3 17"/>
<evidence type="ECO:0000256" key="14">
    <source>
        <dbReference type="ARBA" id="ARBA00032707"/>
    </source>
</evidence>
<keyword evidence="10 17" id="KW-1133">Transmembrane helix</keyword>
<organism evidence="18 19">
    <name type="scientific">Actinokineospora bangkokensis</name>
    <dbReference type="NCBI Taxonomy" id="1193682"/>
    <lineage>
        <taxon>Bacteria</taxon>
        <taxon>Bacillati</taxon>
        <taxon>Actinomycetota</taxon>
        <taxon>Actinomycetes</taxon>
        <taxon>Pseudonocardiales</taxon>
        <taxon>Pseudonocardiaceae</taxon>
        <taxon>Actinokineospora</taxon>
    </lineage>
</organism>